<proteinExistence type="predicted"/>
<dbReference type="PROSITE" id="PS51677">
    <property type="entry name" value="NODB"/>
    <property type="match status" value="1"/>
</dbReference>
<dbReference type="InterPro" id="IPR002509">
    <property type="entry name" value="NODB_dom"/>
</dbReference>
<dbReference type="GeneID" id="77174486"/>
<dbReference type="EC" id="3.-.-.-" evidence="3"/>
<dbReference type="AlphaFoldDB" id="A0AAE4U7R4"/>
<dbReference type="EMBL" id="JAWLKH010000004">
    <property type="protein sequence ID" value="MDV6311551.1"/>
    <property type="molecule type" value="Genomic_DNA"/>
</dbReference>
<dbReference type="InterPro" id="IPR011330">
    <property type="entry name" value="Glyco_hydro/deAcase_b/a-brl"/>
</dbReference>
<evidence type="ECO:0000313" key="4">
    <source>
        <dbReference type="Proteomes" id="UP001185922"/>
    </source>
</evidence>
<dbReference type="SUPFAM" id="SSF88713">
    <property type="entry name" value="Glycoside hydrolase/deacetylase"/>
    <property type="match status" value="1"/>
</dbReference>
<dbReference type="GO" id="GO:0005975">
    <property type="term" value="P:carbohydrate metabolic process"/>
    <property type="evidence" value="ECO:0007669"/>
    <property type="project" value="InterPro"/>
</dbReference>
<comment type="caution">
    <text evidence="3">The sequence shown here is derived from an EMBL/GenBank/DDBJ whole genome shotgun (WGS) entry which is preliminary data.</text>
</comment>
<feature type="region of interest" description="Disordered" evidence="1">
    <location>
        <begin position="36"/>
        <end position="61"/>
    </location>
</feature>
<sequence>MERRDFLAVLAAGTVGALSASTVTGCASPVPAAEITPSGTPLTLPTSPAGPPTPALSRAGLLPPAVGTRRALPAEPITRLPGKGRHIALTVDDGASSEVIGAYVEFARDTGARFTFFVTGSFDGWTDHRAELAPLVESGQIQLGNHTWTHPALTELSAKGIADELGRTKRFLKKNFGVDGTPYYRPPFGYHNAAVDAVAADLGYTMPTLWYGSLSDSGLITERYLVQCARKYFRPQTVVIGHANHDPVTKVYPELVEIIRHRKLRMVTLDDYFAS</sequence>
<protein>
    <submittedName>
        <fullName evidence="3">Polysaccharide deacetylase family protein</fullName>
        <ecNumber evidence="3">3.-.-.-</ecNumber>
    </submittedName>
</protein>
<evidence type="ECO:0000313" key="3">
    <source>
        <dbReference type="EMBL" id="MDV6311551.1"/>
    </source>
</evidence>
<dbReference type="InterPro" id="IPR050248">
    <property type="entry name" value="Polysacc_deacetylase_ArnD"/>
</dbReference>
<gene>
    <name evidence="3" type="ORF">R3Q15_06515</name>
</gene>
<evidence type="ECO:0000259" key="2">
    <source>
        <dbReference type="PROSITE" id="PS51677"/>
    </source>
</evidence>
<keyword evidence="3" id="KW-0378">Hydrolase</keyword>
<dbReference type="RefSeq" id="WP_238064000.1">
    <property type="nucleotide sequence ID" value="NZ_CP091855.1"/>
</dbReference>
<dbReference type="Gene3D" id="3.20.20.370">
    <property type="entry name" value="Glycoside hydrolase/deacetylase"/>
    <property type="match status" value="1"/>
</dbReference>
<feature type="domain" description="NodB homology" evidence="2">
    <location>
        <begin position="85"/>
        <end position="275"/>
    </location>
</feature>
<organism evidence="3 4">
    <name type="scientific">Gordonia amicalis</name>
    <dbReference type="NCBI Taxonomy" id="89053"/>
    <lineage>
        <taxon>Bacteria</taxon>
        <taxon>Bacillati</taxon>
        <taxon>Actinomycetota</taxon>
        <taxon>Actinomycetes</taxon>
        <taxon>Mycobacteriales</taxon>
        <taxon>Gordoniaceae</taxon>
        <taxon>Gordonia</taxon>
    </lineage>
</organism>
<feature type="compositionally biased region" description="Low complexity" evidence="1">
    <location>
        <begin position="36"/>
        <end position="47"/>
    </location>
</feature>
<dbReference type="Proteomes" id="UP001185922">
    <property type="component" value="Unassembled WGS sequence"/>
</dbReference>
<dbReference type="PROSITE" id="PS51257">
    <property type="entry name" value="PROKAR_LIPOPROTEIN"/>
    <property type="match status" value="1"/>
</dbReference>
<dbReference type="GO" id="GO:0016810">
    <property type="term" value="F:hydrolase activity, acting on carbon-nitrogen (but not peptide) bonds"/>
    <property type="evidence" value="ECO:0007669"/>
    <property type="project" value="InterPro"/>
</dbReference>
<accession>A0AAE4U7R4</accession>
<dbReference type="Pfam" id="PF01522">
    <property type="entry name" value="Polysacc_deac_1"/>
    <property type="match status" value="1"/>
</dbReference>
<dbReference type="PANTHER" id="PTHR10587">
    <property type="entry name" value="GLYCOSYL TRANSFERASE-RELATED"/>
    <property type="match status" value="1"/>
</dbReference>
<reference evidence="3" key="1">
    <citation type="submission" date="2023-10" db="EMBL/GenBank/DDBJ databases">
        <title>Development of a sustainable strategy for remediation of hydrocarbon-contaminated territories based on the waste exchange concept.</title>
        <authorList>
            <person name="Krivoruchko A."/>
        </authorList>
    </citation>
    <scope>NUCLEOTIDE SEQUENCE</scope>
    <source>
        <strain evidence="3">IEGM 1279</strain>
    </source>
</reference>
<evidence type="ECO:0000256" key="1">
    <source>
        <dbReference type="SAM" id="MobiDB-lite"/>
    </source>
</evidence>
<dbReference type="CDD" id="cd10917">
    <property type="entry name" value="CE4_NodB_like_6s_7s"/>
    <property type="match status" value="1"/>
</dbReference>
<name>A0AAE4U7R4_9ACTN</name>